<dbReference type="InterPro" id="IPR040999">
    <property type="entry name" value="Mak_N_cap"/>
</dbReference>
<organism evidence="6 7">
    <name type="scientific">Saccharothrix texasensis</name>
    <dbReference type="NCBI Taxonomy" id="103734"/>
    <lineage>
        <taxon>Bacteria</taxon>
        <taxon>Bacillati</taxon>
        <taxon>Actinomycetota</taxon>
        <taxon>Actinomycetes</taxon>
        <taxon>Pseudonocardiales</taxon>
        <taxon>Pseudonocardiaceae</taxon>
        <taxon>Saccharothrix</taxon>
    </lineage>
</organism>
<comment type="caution">
    <text evidence="6">The sequence shown here is derived from an EMBL/GenBank/DDBJ whole genome shotgun (WGS) entry which is preliminary data.</text>
</comment>
<evidence type="ECO:0000259" key="5">
    <source>
        <dbReference type="Pfam" id="PF18085"/>
    </source>
</evidence>
<dbReference type="AlphaFoldDB" id="A0A3N1GX24"/>
<evidence type="ECO:0000256" key="1">
    <source>
        <dbReference type="ARBA" id="ARBA00022679"/>
    </source>
</evidence>
<evidence type="ECO:0000313" key="7">
    <source>
        <dbReference type="Proteomes" id="UP000268727"/>
    </source>
</evidence>
<dbReference type="Pfam" id="PF18085">
    <property type="entry name" value="Mak_N_cap"/>
    <property type="match status" value="1"/>
</dbReference>
<dbReference type="EMBL" id="RJKM01000001">
    <property type="protein sequence ID" value="ROP34861.1"/>
    <property type="molecule type" value="Genomic_DNA"/>
</dbReference>
<dbReference type="Proteomes" id="UP000268727">
    <property type="component" value="Unassembled WGS sequence"/>
</dbReference>
<feature type="domain" description="Maltokinase N-terminal cap" evidence="5">
    <location>
        <begin position="20"/>
        <end position="102"/>
    </location>
</feature>
<accession>A0A3N1GX24</accession>
<proteinExistence type="predicted"/>
<dbReference type="GO" id="GO:0016301">
    <property type="term" value="F:kinase activity"/>
    <property type="evidence" value="ECO:0007669"/>
    <property type="project" value="UniProtKB-KW"/>
</dbReference>
<protein>
    <recommendedName>
        <fullName evidence="5">Maltokinase N-terminal cap domain-containing protein</fullName>
    </recommendedName>
</protein>
<sequence>MALIHKATVTPTKVELLAGWLPGRDWYTGPTGEVVRVASYRFDDPAGAVGIETMLVRVGDGPVLQMPLTYRDAPLDGGDEWLIGTTEHSVLGRRWVYDAFGDPVYVAALAEAILTGAGQVEEFVQHEDRLERRDLSMGIAVTGHGPAEAPAAGAVERVTEGELTVVVTATVELAVRRRLDTGGDLTGAVLTGTWAGQETPVPLASATPR</sequence>
<keyword evidence="2" id="KW-0547">Nucleotide-binding</keyword>
<dbReference type="OrthoDB" id="3787729at2"/>
<dbReference type="NCBIfam" id="NF047744">
    <property type="entry name" value="CG0192_rel"/>
    <property type="match status" value="1"/>
</dbReference>
<evidence type="ECO:0000256" key="3">
    <source>
        <dbReference type="ARBA" id="ARBA00022777"/>
    </source>
</evidence>
<evidence type="ECO:0000313" key="6">
    <source>
        <dbReference type="EMBL" id="ROP34861.1"/>
    </source>
</evidence>
<dbReference type="GO" id="GO:0005524">
    <property type="term" value="F:ATP binding"/>
    <property type="evidence" value="ECO:0007669"/>
    <property type="project" value="UniProtKB-KW"/>
</dbReference>
<evidence type="ECO:0000256" key="4">
    <source>
        <dbReference type="ARBA" id="ARBA00022840"/>
    </source>
</evidence>
<keyword evidence="7" id="KW-1185">Reference proteome</keyword>
<keyword evidence="1" id="KW-0808">Transferase</keyword>
<reference evidence="6 7" key="1">
    <citation type="submission" date="2018-11" db="EMBL/GenBank/DDBJ databases">
        <title>Sequencing the genomes of 1000 actinobacteria strains.</title>
        <authorList>
            <person name="Klenk H.-P."/>
        </authorList>
    </citation>
    <scope>NUCLEOTIDE SEQUENCE [LARGE SCALE GENOMIC DNA]</scope>
    <source>
        <strain evidence="6 7">DSM 44231</strain>
    </source>
</reference>
<keyword evidence="4" id="KW-0067">ATP-binding</keyword>
<dbReference type="RefSeq" id="WP_123741109.1">
    <property type="nucleotide sequence ID" value="NZ_RJKM01000001.1"/>
</dbReference>
<gene>
    <name evidence="6" type="ORF">EDD40_0065</name>
</gene>
<name>A0A3N1GX24_9PSEU</name>
<evidence type="ECO:0000256" key="2">
    <source>
        <dbReference type="ARBA" id="ARBA00022741"/>
    </source>
</evidence>
<keyword evidence="3" id="KW-0418">Kinase</keyword>